<reference evidence="1 2" key="1">
    <citation type="journal article" date="2015" name="J. Biotechnol.">
        <title>Complete genome sequence of Paenibacillus beijingensis 7188(T) (=DSM 24997(T)), a novel rhizobacterium from jujube garden soil.</title>
        <authorList>
            <person name="Kwak Y."/>
            <person name="Shin J.H."/>
        </authorList>
    </citation>
    <scope>NUCLEOTIDE SEQUENCE [LARGE SCALE GENOMIC DNA]</scope>
    <source>
        <strain evidence="1 2">DSM 24997</strain>
    </source>
</reference>
<evidence type="ECO:0000313" key="1">
    <source>
        <dbReference type="EMBL" id="AJY75731.1"/>
    </source>
</evidence>
<dbReference type="Proteomes" id="UP000032633">
    <property type="component" value="Chromosome"/>
</dbReference>
<protein>
    <submittedName>
        <fullName evidence="1">O-methyltransferase</fullName>
    </submittedName>
</protein>
<dbReference type="STRING" id="1126833.VN24_15700"/>
<dbReference type="OrthoDB" id="2649617at2"/>
<dbReference type="GO" id="GO:0032259">
    <property type="term" value="P:methylation"/>
    <property type="evidence" value="ECO:0007669"/>
    <property type="project" value="UniProtKB-KW"/>
</dbReference>
<dbReference type="GO" id="GO:0008168">
    <property type="term" value="F:methyltransferase activity"/>
    <property type="evidence" value="ECO:0007669"/>
    <property type="project" value="UniProtKB-KW"/>
</dbReference>
<sequence>MDMGAMPLARQVDFVFRQLEEELTNATAGTVLIHIRNNTVGKFGVRHNPIEWKDGRFDSSSKGMTPAQVQAFRTMAVDALKFKSGWTHGEILFDFSVRQSTAGSWSASILFESNYNMASSHFRYQPKHPMSRERKEQDGFG</sequence>
<dbReference type="EMBL" id="CP011058">
    <property type="protein sequence ID" value="AJY75731.1"/>
    <property type="molecule type" value="Genomic_DNA"/>
</dbReference>
<keyword evidence="1" id="KW-0808">Transferase</keyword>
<keyword evidence="2" id="KW-1185">Reference proteome</keyword>
<keyword evidence="1" id="KW-0489">Methyltransferase</keyword>
<dbReference type="HOGENOM" id="CLU_1873387_0_0_9"/>
<dbReference type="KEGG" id="pbj:VN24_15700"/>
<evidence type="ECO:0000313" key="2">
    <source>
        <dbReference type="Proteomes" id="UP000032633"/>
    </source>
</evidence>
<dbReference type="RefSeq" id="WP_045671159.1">
    <property type="nucleotide sequence ID" value="NZ_CP011058.1"/>
</dbReference>
<dbReference type="PATRIC" id="fig|1126833.4.peg.3436"/>
<organism evidence="1 2">
    <name type="scientific">Paenibacillus beijingensis</name>
    <dbReference type="NCBI Taxonomy" id="1126833"/>
    <lineage>
        <taxon>Bacteria</taxon>
        <taxon>Bacillati</taxon>
        <taxon>Bacillota</taxon>
        <taxon>Bacilli</taxon>
        <taxon>Bacillales</taxon>
        <taxon>Paenibacillaceae</taxon>
        <taxon>Paenibacillus</taxon>
    </lineage>
</organism>
<dbReference type="AlphaFoldDB" id="A0A0D5NKG0"/>
<accession>A0A0D5NKG0</accession>
<reference evidence="2" key="2">
    <citation type="submission" date="2015-03" db="EMBL/GenBank/DDBJ databases">
        <title>Genome sequence of Paenibacillus beijingensis strain DSM 24997T.</title>
        <authorList>
            <person name="Kwak Y."/>
            <person name="Shin J.-H."/>
        </authorList>
    </citation>
    <scope>NUCLEOTIDE SEQUENCE [LARGE SCALE GENOMIC DNA]</scope>
    <source>
        <strain evidence="2">DSM 24997</strain>
    </source>
</reference>
<gene>
    <name evidence="1" type="ORF">VN24_15700</name>
</gene>
<proteinExistence type="predicted"/>
<name>A0A0D5NKG0_9BACL</name>